<sequence>MLKTVILVAMVIMPLVVDGRYSCLKLQDCQCGNVCVNELDKSCQGPKDSCMCKPGCVVFDLFIKPGAARFVYGNTCSCPTSPRATKGPLACTRAGWIGQPDGVPEYMEHPKCLS</sequence>
<dbReference type="Proteomes" id="UP000828390">
    <property type="component" value="Unassembled WGS sequence"/>
</dbReference>
<dbReference type="EMBL" id="JAIWYP010000009">
    <property type="protein sequence ID" value="KAH3771353.1"/>
    <property type="molecule type" value="Genomic_DNA"/>
</dbReference>
<reference evidence="2" key="1">
    <citation type="journal article" date="2019" name="bioRxiv">
        <title>The Genome of the Zebra Mussel, Dreissena polymorpha: A Resource for Invasive Species Research.</title>
        <authorList>
            <person name="McCartney M.A."/>
            <person name="Auch B."/>
            <person name="Kono T."/>
            <person name="Mallez S."/>
            <person name="Zhang Y."/>
            <person name="Obille A."/>
            <person name="Becker A."/>
            <person name="Abrahante J.E."/>
            <person name="Garbe J."/>
            <person name="Badalamenti J.P."/>
            <person name="Herman A."/>
            <person name="Mangelson H."/>
            <person name="Liachko I."/>
            <person name="Sullivan S."/>
            <person name="Sone E.D."/>
            <person name="Koren S."/>
            <person name="Silverstein K.A.T."/>
            <person name="Beckman K.B."/>
            <person name="Gohl D.M."/>
        </authorList>
    </citation>
    <scope>NUCLEOTIDE SEQUENCE</scope>
    <source>
        <strain evidence="2">Duluth1</strain>
        <tissue evidence="2">Whole animal</tissue>
    </source>
</reference>
<protein>
    <submittedName>
        <fullName evidence="2">Uncharacterized protein</fullName>
    </submittedName>
</protein>
<evidence type="ECO:0000313" key="3">
    <source>
        <dbReference type="Proteomes" id="UP000828390"/>
    </source>
</evidence>
<gene>
    <name evidence="2" type="ORF">DPMN_172668</name>
</gene>
<keyword evidence="3" id="KW-1185">Reference proteome</keyword>
<evidence type="ECO:0000313" key="2">
    <source>
        <dbReference type="EMBL" id="KAH3771353.1"/>
    </source>
</evidence>
<proteinExistence type="predicted"/>
<evidence type="ECO:0000256" key="1">
    <source>
        <dbReference type="SAM" id="SignalP"/>
    </source>
</evidence>
<accession>A0A9D4E1G6</accession>
<keyword evidence="1" id="KW-0732">Signal</keyword>
<reference evidence="2" key="2">
    <citation type="submission" date="2020-11" db="EMBL/GenBank/DDBJ databases">
        <authorList>
            <person name="McCartney M.A."/>
            <person name="Auch B."/>
            <person name="Kono T."/>
            <person name="Mallez S."/>
            <person name="Becker A."/>
            <person name="Gohl D.M."/>
            <person name="Silverstein K.A.T."/>
            <person name="Koren S."/>
            <person name="Bechman K.B."/>
            <person name="Herman A."/>
            <person name="Abrahante J.E."/>
            <person name="Garbe J."/>
        </authorList>
    </citation>
    <scope>NUCLEOTIDE SEQUENCE</scope>
    <source>
        <strain evidence="2">Duluth1</strain>
        <tissue evidence="2">Whole animal</tissue>
    </source>
</reference>
<organism evidence="2 3">
    <name type="scientific">Dreissena polymorpha</name>
    <name type="common">Zebra mussel</name>
    <name type="synonym">Mytilus polymorpha</name>
    <dbReference type="NCBI Taxonomy" id="45954"/>
    <lineage>
        <taxon>Eukaryota</taxon>
        <taxon>Metazoa</taxon>
        <taxon>Spiralia</taxon>
        <taxon>Lophotrochozoa</taxon>
        <taxon>Mollusca</taxon>
        <taxon>Bivalvia</taxon>
        <taxon>Autobranchia</taxon>
        <taxon>Heteroconchia</taxon>
        <taxon>Euheterodonta</taxon>
        <taxon>Imparidentia</taxon>
        <taxon>Neoheterodontei</taxon>
        <taxon>Myida</taxon>
        <taxon>Dreissenoidea</taxon>
        <taxon>Dreissenidae</taxon>
        <taxon>Dreissena</taxon>
    </lineage>
</organism>
<comment type="caution">
    <text evidence="2">The sequence shown here is derived from an EMBL/GenBank/DDBJ whole genome shotgun (WGS) entry which is preliminary data.</text>
</comment>
<name>A0A9D4E1G6_DREPO</name>
<feature type="signal peptide" evidence="1">
    <location>
        <begin position="1"/>
        <end position="19"/>
    </location>
</feature>
<feature type="chain" id="PRO_5038437825" evidence="1">
    <location>
        <begin position="20"/>
        <end position="114"/>
    </location>
</feature>
<dbReference type="AlphaFoldDB" id="A0A9D4E1G6"/>